<proteinExistence type="predicted"/>
<accession>A0A3B0RJ55</accession>
<evidence type="ECO:0000313" key="1">
    <source>
        <dbReference type="EMBL" id="VAV88268.1"/>
    </source>
</evidence>
<dbReference type="AlphaFoldDB" id="A0A3B0RJ55"/>
<dbReference type="EMBL" id="UOEC01000041">
    <property type="protein sequence ID" value="VAV88268.1"/>
    <property type="molecule type" value="Genomic_DNA"/>
</dbReference>
<reference evidence="1" key="1">
    <citation type="submission" date="2018-06" db="EMBL/GenBank/DDBJ databases">
        <authorList>
            <person name="Zhirakovskaya E."/>
        </authorList>
    </citation>
    <scope>NUCLEOTIDE SEQUENCE</scope>
</reference>
<name>A0A3B0RJ55_9ZZZZ</name>
<organism evidence="1">
    <name type="scientific">hydrothermal vent metagenome</name>
    <dbReference type="NCBI Taxonomy" id="652676"/>
    <lineage>
        <taxon>unclassified sequences</taxon>
        <taxon>metagenomes</taxon>
        <taxon>ecological metagenomes</taxon>
    </lineage>
</organism>
<dbReference type="Pfam" id="PF20343">
    <property type="entry name" value="DUF6638"/>
    <property type="match status" value="1"/>
</dbReference>
<sequence length="430" mass="50060">MERLIDNALIYGAMFPVDDPYLIKRYNTALKGFGLTETKLEKFVIDAAGYSPEIAKECKNEDYLNPHGINRRFIILSPEQESLPVVYNQFSSTYDLMMAFFRKNAESLRTLTLKDVVFGEIENSTFRIETIDDILSIHEVEFNVRTGGRIFEKAGELRELLDRFFAEKNSWQNNDLMNQILERGNLVGDIRYNNIVPRHTRFQLPSFWTRHFEGIYVFREINDDVTIIGHPETPEFLSSNQHNFKYVSFEDSETVYAFLKNSGRIAGFEPDWLKSSGLVDLRSEILVRSAMGKTDKKTDLNTLNPSQVRNWIHQNLDELSQDGTFSFLTTVQKSLLNTSLPSLKNTTAALKLMILRANPAHHDRVLVARMLSQYAPFDFYTKFAVNKQAFYDDYAELEENLRDYVVNKITKNYFPNRKKYWENLFAEPED</sequence>
<dbReference type="InterPro" id="IPR046578">
    <property type="entry name" value="DUF6638"/>
</dbReference>
<gene>
    <name evidence="1" type="ORF">MNBD_ALPHA08-1908</name>
</gene>
<protein>
    <submittedName>
        <fullName evidence="1">Uncharacterized protein</fullName>
    </submittedName>
</protein>